<protein>
    <submittedName>
        <fullName evidence="1">Uncharacterized protein</fullName>
    </submittedName>
</protein>
<feature type="non-terminal residue" evidence="1">
    <location>
        <position position="108"/>
    </location>
</feature>
<evidence type="ECO:0000313" key="1">
    <source>
        <dbReference type="EMBL" id="GAH14157.1"/>
    </source>
</evidence>
<gene>
    <name evidence="1" type="ORF">S01H4_63386</name>
</gene>
<dbReference type="AlphaFoldDB" id="X1D1W9"/>
<sequence>MNVGVGVAPAVDSVQAMSGINGVALIQNDHSIGSKTFNFARGVNGLLFGLQAAVASYTIGDGAGMTIAGGMGLGKNLTHHNLKCSQKYKHIPLYLLQYQLLRIQNPLP</sequence>
<proteinExistence type="predicted"/>
<name>X1D1W9_9ZZZZ</name>
<accession>X1D1W9</accession>
<organism evidence="1">
    <name type="scientific">marine sediment metagenome</name>
    <dbReference type="NCBI Taxonomy" id="412755"/>
    <lineage>
        <taxon>unclassified sequences</taxon>
        <taxon>metagenomes</taxon>
        <taxon>ecological metagenomes</taxon>
    </lineage>
</organism>
<reference evidence="1" key="1">
    <citation type="journal article" date="2014" name="Front. Microbiol.">
        <title>High frequency of phylogenetically diverse reductive dehalogenase-homologous genes in deep subseafloor sedimentary metagenomes.</title>
        <authorList>
            <person name="Kawai M."/>
            <person name="Futagami T."/>
            <person name="Toyoda A."/>
            <person name="Takaki Y."/>
            <person name="Nishi S."/>
            <person name="Hori S."/>
            <person name="Arai W."/>
            <person name="Tsubouchi T."/>
            <person name="Morono Y."/>
            <person name="Uchiyama I."/>
            <person name="Ito T."/>
            <person name="Fujiyama A."/>
            <person name="Inagaki F."/>
            <person name="Takami H."/>
        </authorList>
    </citation>
    <scope>NUCLEOTIDE SEQUENCE</scope>
    <source>
        <strain evidence="1">Expedition CK06-06</strain>
    </source>
</reference>
<dbReference type="EMBL" id="BART01038102">
    <property type="protein sequence ID" value="GAH14157.1"/>
    <property type="molecule type" value="Genomic_DNA"/>
</dbReference>
<comment type="caution">
    <text evidence="1">The sequence shown here is derived from an EMBL/GenBank/DDBJ whole genome shotgun (WGS) entry which is preliminary data.</text>
</comment>